<name>A0A1B2DHR1_9BACL</name>
<dbReference type="AlphaFoldDB" id="A0A1B2DHR1"/>
<dbReference type="GO" id="GO:0003700">
    <property type="term" value="F:DNA-binding transcription factor activity"/>
    <property type="evidence" value="ECO:0007669"/>
    <property type="project" value="InterPro"/>
</dbReference>
<dbReference type="SUPFAM" id="SSF46689">
    <property type="entry name" value="Homeodomain-like"/>
    <property type="match status" value="2"/>
</dbReference>
<evidence type="ECO:0000256" key="1">
    <source>
        <dbReference type="ARBA" id="ARBA00023015"/>
    </source>
</evidence>
<dbReference type="PANTHER" id="PTHR43280">
    <property type="entry name" value="ARAC-FAMILY TRANSCRIPTIONAL REGULATOR"/>
    <property type="match status" value="1"/>
</dbReference>
<dbReference type="InterPro" id="IPR011006">
    <property type="entry name" value="CheY-like_superfamily"/>
</dbReference>
<accession>A0A1B2DHR1</accession>
<dbReference type="Gene3D" id="1.10.10.60">
    <property type="entry name" value="Homeodomain-like"/>
    <property type="match status" value="2"/>
</dbReference>
<sequence>MRQLLIVDDERHAVRGIKAGVEWEELGISVVHEAYNIRTAKEIMSDSKIDVLICDIEMPQGNGFELLDWVKIHYPQTEAMFLTCHADFSYAQKAIQLGSCDYMLKPVRYPELASTVKRALDKLAKADHDREKLQFADMYEHYYRLWESYQPMFMERFWQDLLSRSIPSTKDGIREALAKHNIAYEELPLYKPVLISVQRWHKELTLREEKIMEYALRNSFEEMILAKSGLGRIIQVRSGALLALLPIRQEGEGEQLHEQIDSYIEACNRYFFCDLCCYMGSSVPVEEICEMYEQLVEMESRNVTRTNERLSPVNCGISTDVAPLPVMSGWAEMLKLGCGKEMLEEIAQYLDGVKQSGQADAKWLRSFYEDFLQMVHQVLHAKGLRAHQVFSAMVLMKRVDAVTRSITDLSEWVAVLIHEVSGNLNSVDETQTVVDKAKHYIAKHMSDDLSREDIASHVCLHPDYLARLFKKDTGLTISEYLLQERVALAKQMLAKTELAITSIAYELGYGNYSHFSKMFKKATSVGPQEYRKLQQSGQAKGS</sequence>
<proteinExistence type="predicted"/>
<reference evidence="7" key="1">
    <citation type="submission" date="2016-08" db="EMBL/GenBank/DDBJ databases">
        <title>Complete Genome Seqeunce of Paenibacillus sp. BIHB 4019 from tea rhizoplane.</title>
        <authorList>
            <person name="Thakur R."/>
            <person name="Swarnkar M.K."/>
            <person name="Gulati A."/>
        </authorList>
    </citation>
    <scope>NUCLEOTIDE SEQUENCE [LARGE SCALE GENOMIC DNA]</scope>
    <source>
        <strain evidence="7">BIHB4019</strain>
    </source>
</reference>
<dbReference type="InterPro" id="IPR009057">
    <property type="entry name" value="Homeodomain-like_sf"/>
</dbReference>
<dbReference type="Gene3D" id="3.40.50.2300">
    <property type="match status" value="1"/>
</dbReference>
<dbReference type="PANTHER" id="PTHR43280:SF2">
    <property type="entry name" value="HTH-TYPE TRANSCRIPTIONAL REGULATOR EXSA"/>
    <property type="match status" value="1"/>
</dbReference>
<evidence type="ECO:0008006" key="8">
    <source>
        <dbReference type="Google" id="ProtNLM"/>
    </source>
</evidence>
<dbReference type="SMART" id="SM00448">
    <property type="entry name" value="REC"/>
    <property type="match status" value="1"/>
</dbReference>
<keyword evidence="4" id="KW-0597">Phosphoprotein</keyword>
<evidence type="ECO:0000256" key="4">
    <source>
        <dbReference type="PROSITE-ProRule" id="PRU00169"/>
    </source>
</evidence>
<gene>
    <name evidence="7" type="ORF">BBD42_12855</name>
</gene>
<protein>
    <recommendedName>
        <fullName evidence="8">DNA-binding response regulator</fullName>
    </recommendedName>
</protein>
<dbReference type="PRINTS" id="PR00032">
    <property type="entry name" value="HTHARAC"/>
</dbReference>
<dbReference type="PROSITE" id="PS50110">
    <property type="entry name" value="RESPONSE_REGULATORY"/>
    <property type="match status" value="1"/>
</dbReference>
<dbReference type="EMBL" id="CP016808">
    <property type="protein sequence ID" value="ANY67260.1"/>
    <property type="molecule type" value="Genomic_DNA"/>
</dbReference>
<feature type="domain" description="HTH araC/xylS-type" evidence="5">
    <location>
        <begin position="435"/>
        <end position="533"/>
    </location>
</feature>
<evidence type="ECO:0000313" key="7">
    <source>
        <dbReference type="EMBL" id="ANY67260.1"/>
    </source>
</evidence>
<evidence type="ECO:0000259" key="5">
    <source>
        <dbReference type="PROSITE" id="PS01124"/>
    </source>
</evidence>
<dbReference type="InterPro" id="IPR020449">
    <property type="entry name" value="Tscrpt_reg_AraC-type_HTH"/>
</dbReference>
<evidence type="ECO:0000256" key="3">
    <source>
        <dbReference type="ARBA" id="ARBA00023163"/>
    </source>
</evidence>
<dbReference type="Pfam" id="PF12833">
    <property type="entry name" value="HTH_18"/>
    <property type="match status" value="1"/>
</dbReference>
<dbReference type="SUPFAM" id="SSF52172">
    <property type="entry name" value="CheY-like"/>
    <property type="match status" value="1"/>
</dbReference>
<keyword evidence="3" id="KW-0804">Transcription</keyword>
<dbReference type="GO" id="GO:0043565">
    <property type="term" value="F:sequence-specific DNA binding"/>
    <property type="evidence" value="ECO:0007669"/>
    <property type="project" value="InterPro"/>
</dbReference>
<dbReference type="Pfam" id="PF00072">
    <property type="entry name" value="Response_reg"/>
    <property type="match status" value="1"/>
</dbReference>
<keyword evidence="2" id="KW-0238">DNA-binding</keyword>
<feature type="modified residue" description="4-aspartylphosphate" evidence="4">
    <location>
        <position position="55"/>
    </location>
</feature>
<dbReference type="PROSITE" id="PS01124">
    <property type="entry name" value="HTH_ARAC_FAMILY_2"/>
    <property type="match status" value="1"/>
</dbReference>
<dbReference type="RefSeq" id="WP_099518469.1">
    <property type="nucleotide sequence ID" value="NZ_CP016808.1"/>
</dbReference>
<dbReference type="InterPro" id="IPR018060">
    <property type="entry name" value="HTH_AraC"/>
</dbReference>
<dbReference type="CDD" id="cd17536">
    <property type="entry name" value="REC_YesN-like"/>
    <property type="match status" value="1"/>
</dbReference>
<evidence type="ECO:0000256" key="2">
    <source>
        <dbReference type="ARBA" id="ARBA00023125"/>
    </source>
</evidence>
<dbReference type="GO" id="GO:0000160">
    <property type="term" value="P:phosphorelay signal transduction system"/>
    <property type="evidence" value="ECO:0007669"/>
    <property type="project" value="InterPro"/>
</dbReference>
<keyword evidence="1" id="KW-0805">Transcription regulation</keyword>
<dbReference type="SMART" id="SM00342">
    <property type="entry name" value="HTH_ARAC"/>
    <property type="match status" value="1"/>
</dbReference>
<dbReference type="InterPro" id="IPR001789">
    <property type="entry name" value="Sig_transdc_resp-reg_receiver"/>
</dbReference>
<organism evidence="7">
    <name type="scientific">Paenibacillus sp. BIHB 4019</name>
    <dbReference type="NCBI Taxonomy" id="1870819"/>
    <lineage>
        <taxon>Bacteria</taxon>
        <taxon>Bacillati</taxon>
        <taxon>Bacillota</taxon>
        <taxon>Bacilli</taxon>
        <taxon>Bacillales</taxon>
        <taxon>Paenibacillaceae</taxon>
        <taxon>Paenibacillus</taxon>
    </lineage>
</organism>
<feature type="domain" description="Response regulatory" evidence="6">
    <location>
        <begin position="3"/>
        <end position="120"/>
    </location>
</feature>
<evidence type="ECO:0000259" key="6">
    <source>
        <dbReference type="PROSITE" id="PS50110"/>
    </source>
</evidence>